<dbReference type="EMBL" id="SSOD01000011">
    <property type="protein sequence ID" value="THF60359.1"/>
    <property type="molecule type" value="Genomic_DNA"/>
</dbReference>
<dbReference type="Pfam" id="PF07044">
    <property type="entry name" value="DUF1329"/>
    <property type="match status" value="1"/>
</dbReference>
<protein>
    <submittedName>
        <fullName evidence="2">DUF1329 domain-containing protein</fullName>
    </submittedName>
</protein>
<sequence length="459" mass="52464">MKTHIKLLSATIVALLIGSAHAAVTQEEADQLKTTLTPLGAERAGNKDGSIPEWKGCPDLKAPLDKLKAGDRRWDPYANEKPLYSVTAANMAQYEDKLSEGVKALLAKYPQTMRLDVYPTHRNHCAPDYVYENTYKNATRAKYVTNGKEDGVEGAVAGIPFPIPKNGIEVRWNLNMRWRGVAFESKDRHYSFTSSGQPVLGSQAHQFEQYDAYQEGLTPEEHAKQGYPNFKFMQFVDQPTFRAGEGLMVLDSTNCTVQDRQAWQYLVGQRRVRRAPTVGWDTPDFVVSGSNFFDEVFGSVLSCNERYEYKLLGKKEMLIPYNNNKLFSLTEKEMFGQNHHNPDVLRWELHRVWVVEATLKDGKRHAVQKRKFYVDEDTWSTAMFDGWDHSGKIWRVSISPAYYFPDVPGMLIHNDFLYVLDGAWSTRGVMYEPGFQMRQIPMKSKTEFGPDTLSARNIR</sequence>
<accession>A0A4S4ALJ5</accession>
<feature type="signal peptide" evidence="1">
    <location>
        <begin position="1"/>
        <end position="22"/>
    </location>
</feature>
<reference evidence="2 3" key="1">
    <citation type="submission" date="2019-04" db="EMBL/GenBank/DDBJ databases">
        <title>Azoarcus rhizosphaerae sp. nov. isolated from rhizosphere of Ficus religiosa.</title>
        <authorList>
            <person name="Lin S.-Y."/>
            <person name="Hameed A."/>
            <person name="Hsu Y.-H."/>
            <person name="Young C.-C."/>
        </authorList>
    </citation>
    <scope>NUCLEOTIDE SEQUENCE [LARGE SCALE GENOMIC DNA]</scope>
    <source>
        <strain evidence="2 3">CC-YHH848</strain>
    </source>
</reference>
<dbReference type="AlphaFoldDB" id="A0A4S4ALJ5"/>
<keyword evidence="3" id="KW-1185">Reference proteome</keyword>
<feature type="chain" id="PRO_5020693529" evidence="1">
    <location>
        <begin position="23"/>
        <end position="459"/>
    </location>
</feature>
<proteinExistence type="predicted"/>
<keyword evidence="1" id="KW-0732">Signal</keyword>
<evidence type="ECO:0000313" key="2">
    <source>
        <dbReference type="EMBL" id="THF60359.1"/>
    </source>
</evidence>
<comment type="caution">
    <text evidence="2">The sequence shown here is derived from an EMBL/GenBank/DDBJ whole genome shotgun (WGS) entry which is preliminary data.</text>
</comment>
<gene>
    <name evidence="2" type="ORF">E6O51_14245</name>
</gene>
<dbReference type="Proteomes" id="UP000307956">
    <property type="component" value="Unassembled WGS sequence"/>
</dbReference>
<dbReference type="RefSeq" id="WP_136385660.1">
    <property type="nucleotide sequence ID" value="NZ_SSOD01000011.1"/>
</dbReference>
<dbReference type="InterPro" id="IPR010752">
    <property type="entry name" value="DUF1329"/>
</dbReference>
<dbReference type="OrthoDB" id="6751304at2"/>
<evidence type="ECO:0000313" key="3">
    <source>
        <dbReference type="Proteomes" id="UP000307956"/>
    </source>
</evidence>
<name>A0A4S4ALJ5_9RHOO</name>
<organism evidence="2 3">
    <name type="scientific">Pseudothauera rhizosphaerae</name>
    <dbReference type="NCBI Taxonomy" id="2565932"/>
    <lineage>
        <taxon>Bacteria</taxon>
        <taxon>Pseudomonadati</taxon>
        <taxon>Pseudomonadota</taxon>
        <taxon>Betaproteobacteria</taxon>
        <taxon>Rhodocyclales</taxon>
        <taxon>Zoogloeaceae</taxon>
        <taxon>Pseudothauera</taxon>
    </lineage>
</organism>
<evidence type="ECO:0000256" key="1">
    <source>
        <dbReference type="SAM" id="SignalP"/>
    </source>
</evidence>
<dbReference type="CDD" id="cd16329">
    <property type="entry name" value="LolA_like"/>
    <property type="match status" value="1"/>
</dbReference>
<dbReference type="Gene3D" id="2.50.20.10">
    <property type="entry name" value="Lipoprotein localisation LolA/LolB/LppX"/>
    <property type="match status" value="1"/>
</dbReference>